<dbReference type="InterPro" id="IPR036891">
    <property type="entry name" value="Signal_recog_part_SRP54_M_sf"/>
</dbReference>
<feature type="non-terminal residue" evidence="2">
    <location>
        <position position="1"/>
    </location>
</feature>
<sequence length="174" mass="19798">KFLGVGEKTDALEPFYPDRLASRILGMGDILSLIERAETALDQEEALAVGRKLAKGEFDLEDFRRQLREVKKMGPLSQILDMIPGFSQISQELSPEITDQQMKRIEAIVNSMTLEERHNPQIINASRKRRIARGSGTTVQEINRLLGQFRQMQRMMKQLTSGRVPFSILRQLGS</sequence>
<dbReference type="SUPFAM" id="SSF47446">
    <property type="entry name" value="Signal peptide-binding domain"/>
    <property type="match status" value="1"/>
</dbReference>
<dbReference type="AlphaFoldDB" id="X0TC57"/>
<organism evidence="2">
    <name type="scientific">marine sediment metagenome</name>
    <dbReference type="NCBI Taxonomy" id="412755"/>
    <lineage>
        <taxon>unclassified sequences</taxon>
        <taxon>metagenomes</taxon>
        <taxon>ecological metagenomes</taxon>
    </lineage>
</organism>
<reference evidence="2" key="1">
    <citation type="journal article" date="2014" name="Front. Microbiol.">
        <title>High frequency of phylogenetically diverse reductive dehalogenase-homologous genes in deep subseafloor sedimentary metagenomes.</title>
        <authorList>
            <person name="Kawai M."/>
            <person name="Futagami T."/>
            <person name="Toyoda A."/>
            <person name="Takaki Y."/>
            <person name="Nishi S."/>
            <person name="Hori S."/>
            <person name="Arai W."/>
            <person name="Tsubouchi T."/>
            <person name="Morono Y."/>
            <person name="Uchiyama I."/>
            <person name="Ito T."/>
            <person name="Fujiyama A."/>
            <person name="Inagaki F."/>
            <person name="Takami H."/>
        </authorList>
    </citation>
    <scope>NUCLEOTIDE SEQUENCE</scope>
    <source>
        <strain evidence="2">Expedition CK06-06</strain>
    </source>
</reference>
<dbReference type="InterPro" id="IPR022941">
    <property type="entry name" value="SRP54"/>
</dbReference>
<dbReference type="GO" id="GO:0048500">
    <property type="term" value="C:signal recognition particle"/>
    <property type="evidence" value="ECO:0007669"/>
    <property type="project" value="InterPro"/>
</dbReference>
<dbReference type="InterPro" id="IPR042101">
    <property type="entry name" value="SRP54_N_sf"/>
</dbReference>
<dbReference type="Gene3D" id="3.40.50.300">
    <property type="entry name" value="P-loop containing nucleotide triphosphate hydrolases"/>
    <property type="match status" value="1"/>
</dbReference>
<dbReference type="Gene3D" id="1.10.260.30">
    <property type="entry name" value="Signal recognition particle, SRP54 subunit, M-domain"/>
    <property type="match status" value="1"/>
</dbReference>
<dbReference type="InterPro" id="IPR004125">
    <property type="entry name" value="Signal_recog_particle_SRP54_M"/>
</dbReference>
<dbReference type="GO" id="GO:0005525">
    <property type="term" value="F:GTP binding"/>
    <property type="evidence" value="ECO:0007669"/>
    <property type="project" value="InterPro"/>
</dbReference>
<dbReference type="PANTHER" id="PTHR11564">
    <property type="entry name" value="SIGNAL RECOGNITION PARTICLE 54K PROTEIN SRP54"/>
    <property type="match status" value="1"/>
</dbReference>
<dbReference type="GO" id="GO:0006614">
    <property type="term" value="P:SRP-dependent cotranslational protein targeting to membrane"/>
    <property type="evidence" value="ECO:0007669"/>
    <property type="project" value="InterPro"/>
</dbReference>
<protein>
    <recommendedName>
        <fullName evidence="1">Signal recognition particle SRP54 subunit M-domain domain-containing protein</fullName>
    </recommendedName>
</protein>
<evidence type="ECO:0000259" key="1">
    <source>
        <dbReference type="Pfam" id="PF02978"/>
    </source>
</evidence>
<gene>
    <name evidence="2" type="ORF">S01H1_02466</name>
</gene>
<evidence type="ECO:0000313" key="2">
    <source>
        <dbReference type="EMBL" id="GAF85772.1"/>
    </source>
</evidence>
<accession>X0TC57</accession>
<name>X0TC57_9ZZZZ</name>
<proteinExistence type="predicted"/>
<dbReference type="Gene3D" id="1.20.120.140">
    <property type="entry name" value="Signal recognition particle SRP54, nucleotide-binding domain"/>
    <property type="match status" value="1"/>
</dbReference>
<dbReference type="InterPro" id="IPR027417">
    <property type="entry name" value="P-loop_NTPase"/>
</dbReference>
<dbReference type="Pfam" id="PF02978">
    <property type="entry name" value="SRP_SPB"/>
    <property type="match status" value="1"/>
</dbReference>
<dbReference type="GO" id="GO:0008312">
    <property type="term" value="F:7S RNA binding"/>
    <property type="evidence" value="ECO:0007669"/>
    <property type="project" value="InterPro"/>
</dbReference>
<feature type="domain" description="Signal recognition particle SRP54 subunit M-domain" evidence="1">
    <location>
        <begin position="57"/>
        <end position="156"/>
    </location>
</feature>
<comment type="caution">
    <text evidence="2">The sequence shown here is derived from an EMBL/GenBank/DDBJ whole genome shotgun (WGS) entry which is preliminary data.</text>
</comment>
<dbReference type="PANTHER" id="PTHR11564:SF5">
    <property type="entry name" value="SIGNAL RECOGNITION PARTICLE SUBUNIT SRP54"/>
    <property type="match status" value="1"/>
</dbReference>
<dbReference type="GO" id="GO:0003924">
    <property type="term" value="F:GTPase activity"/>
    <property type="evidence" value="ECO:0007669"/>
    <property type="project" value="InterPro"/>
</dbReference>
<dbReference type="EMBL" id="BARS01001189">
    <property type="protein sequence ID" value="GAF85772.1"/>
    <property type="molecule type" value="Genomic_DNA"/>
</dbReference>